<sequence>MLNIFSLIISIISLISSIIIAIRQNKQTNNSTKIANQGNNLTNAGNNIANYSANVQIKELAPILFNTSQDFQTAPASTASNAYSTTLKVTGYLTTTFGSISWIGTLVPNYFPAYSFDATNISQSASTNKNNSYFDTTFTITRTETVDNFIRSRVYICTLDSNFNISINLIQLIVERLSESSIREVIVDSSPDGPYHFKAVDGFYRCFTEYELLTYKTLRLIKPWIDSKSSGSMSLKSQEKISTIFEDNEPFNLIQNELKEIRSHITSVTG</sequence>
<reference evidence="1 2" key="3">
    <citation type="journal article" date="2012" name="J. Bacteriol.">
        <title>Complete resequencing and reannotation of the Lactobacillus plantarum WCFS1 genome.</title>
        <authorList>
            <person name="Siezen R.J."/>
            <person name="Francke C."/>
            <person name="Renckens B."/>
            <person name="Boekhorst J."/>
            <person name="Wels M."/>
            <person name="Kleerebezem M."/>
            <person name="van Hijum S.A.F.T."/>
        </authorList>
    </citation>
    <scope>NUCLEOTIDE SEQUENCE [LARGE SCALE GENOMIC DNA]</scope>
    <source>
        <strain evidence="2">ATCC BAA-793 / NCIMB 8826 / WCFS1</strain>
    </source>
</reference>
<evidence type="ECO:0000313" key="2">
    <source>
        <dbReference type="Proteomes" id="UP000000432"/>
    </source>
</evidence>
<name>F9UPV9_LACPL</name>
<proteinExistence type="predicted"/>
<dbReference type="EnsemblBacteria" id="CCC79248">
    <property type="protein sequence ID" value="CCC79248"/>
    <property type="gene ID" value="lp_2000"/>
</dbReference>
<reference evidence="1 2" key="1">
    <citation type="journal article" date="2003" name="Proc. Natl. Acad. Sci. U.S.A.">
        <title>Complete genome sequence of Lactobacillus plantarum WCFS1.</title>
        <authorList>
            <person name="Kleerebezem M."/>
            <person name="Boekhorst J."/>
            <person name="van Kranenburg R."/>
            <person name="Molenaar D."/>
            <person name="Kuipers O.P."/>
            <person name="Leer R."/>
            <person name="Tarchini R."/>
            <person name="Peters S.A."/>
            <person name="Sandbrink H.M."/>
            <person name="Fiers M.W."/>
            <person name="Stiekema W."/>
            <person name="Lankhorst R.M."/>
            <person name="Bron P.A."/>
            <person name="Hoffer S.M."/>
            <person name="Groot M.N."/>
            <person name="Kerkhoven R."/>
            <person name="de Vries M."/>
            <person name="Ursing B."/>
            <person name="de Vos W.M."/>
            <person name="Siezen R.J."/>
        </authorList>
    </citation>
    <scope>NUCLEOTIDE SEQUENCE [LARGE SCALE GENOMIC DNA]</scope>
    <source>
        <strain evidence="2">ATCC BAA-793 / NCIMB 8826 / WCFS1</strain>
    </source>
</reference>
<organism evidence="1 2">
    <name type="scientific">Lactiplantibacillus plantarum (strain ATCC BAA-793 / NCIMB 8826 / WCFS1)</name>
    <name type="common">Lactobacillus plantarum</name>
    <dbReference type="NCBI Taxonomy" id="220668"/>
    <lineage>
        <taxon>Bacteria</taxon>
        <taxon>Bacillati</taxon>
        <taxon>Bacillota</taxon>
        <taxon>Bacilli</taxon>
        <taxon>Lactobacillales</taxon>
        <taxon>Lactobacillaceae</taxon>
        <taxon>Lactiplantibacillus</taxon>
    </lineage>
</organism>
<dbReference type="PATRIC" id="fig|220668.9.peg.1689"/>
<dbReference type="AlphaFoldDB" id="F9UPV9"/>
<keyword evidence="2" id="KW-1185">Reference proteome</keyword>
<evidence type="ECO:0000313" key="1">
    <source>
        <dbReference type="EMBL" id="CCC79248.1"/>
    </source>
</evidence>
<dbReference type="Proteomes" id="UP000000432">
    <property type="component" value="Chromosome"/>
</dbReference>
<dbReference type="HOGENOM" id="CLU_1029706_0_0_9"/>
<protein>
    <submittedName>
        <fullName evidence="1">Uncharacterized protein</fullName>
    </submittedName>
</protein>
<gene>
    <name evidence="1" type="ordered locus">lp_2000</name>
</gene>
<accession>F9UPV9</accession>
<dbReference type="KEGG" id="lpl:lp_2000"/>
<dbReference type="RefSeq" id="WP_011101618.1">
    <property type="nucleotide sequence ID" value="NC_004567.2"/>
</dbReference>
<dbReference type="EMBL" id="AL935263">
    <property type="protein sequence ID" value="CCC79248.1"/>
    <property type="molecule type" value="Genomic_DNA"/>
</dbReference>
<reference key="2">
    <citation type="submission" date="2011-06" db="EMBL/GenBank/DDBJ databases">
        <title>Complete resequencing and reannotation of the Lactobacillus plantarum WCFS1 genome.</title>
        <authorList>
            <person name="Siezen R.J."/>
            <person name="Francke C."/>
            <person name="Renckens B."/>
            <person name="Boekhorst J."/>
            <person name="Wels M."/>
            <person name="Kleerebezem M."/>
            <person name="van Hijum S.A.F.T."/>
        </authorList>
    </citation>
    <scope>NUCLEOTIDE SEQUENCE</scope>
    <source>
        <strain>WCFS1</strain>
    </source>
</reference>